<comment type="caution">
    <text evidence="7">The sequence shown here is derived from an EMBL/GenBank/DDBJ whole genome shotgun (WGS) entry which is preliminary data.</text>
</comment>
<keyword evidence="2" id="KW-0805">Transcription regulation</keyword>
<evidence type="ECO:0000256" key="1">
    <source>
        <dbReference type="ARBA" id="ARBA00010641"/>
    </source>
</evidence>
<dbReference type="GO" id="GO:0006352">
    <property type="term" value="P:DNA-templated transcription initiation"/>
    <property type="evidence" value="ECO:0007669"/>
    <property type="project" value="InterPro"/>
</dbReference>
<dbReference type="InterPro" id="IPR013325">
    <property type="entry name" value="RNA_pol_sigma_r2"/>
</dbReference>
<dbReference type="InterPro" id="IPR014284">
    <property type="entry name" value="RNA_pol_sigma-70_dom"/>
</dbReference>
<dbReference type="PANTHER" id="PTHR43133:SF46">
    <property type="entry name" value="RNA POLYMERASE SIGMA-70 FACTOR ECF SUBFAMILY"/>
    <property type="match status" value="1"/>
</dbReference>
<dbReference type="Gene3D" id="1.10.10.10">
    <property type="entry name" value="Winged helix-like DNA-binding domain superfamily/Winged helix DNA-binding domain"/>
    <property type="match status" value="1"/>
</dbReference>
<feature type="domain" description="RNA polymerase sigma-70 region 2" evidence="5">
    <location>
        <begin position="23"/>
        <end position="90"/>
    </location>
</feature>
<gene>
    <name evidence="7" type="ORF">GCM10007940_47100</name>
</gene>
<evidence type="ECO:0000256" key="2">
    <source>
        <dbReference type="ARBA" id="ARBA00023015"/>
    </source>
</evidence>
<protein>
    <submittedName>
        <fullName evidence="7">DNA-directed RNA polymerase sigma-70 factor</fullName>
    </submittedName>
</protein>
<organism evidence="7 8">
    <name type="scientific">Portibacter lacus</name>
    <dbReference type="NCBI Taxonomy" id="1099794"/>
    <lineage>
        <taxon>Bacteria</taxon>
        <taxon>Pseudomonadati</taxon>
        <taxon>Bacteroidota</taxon>
        <taxon>Saprospiria</taxon>
        <taxon>Saprospirales</taxon>
        <taxon>Haliscomenobacteraceae</taxon>
        <taxon>Portibacter</taxon>
    </lineage>
</organism>
<dbReference type="Gene3D" id="1.10.1740.10">
    <property type="match status" value="1"/>
</dbReference>
<feature type="domain" description="RNA polymerase sigma factor 70 region 4 type 2" evidence="6">
    <location>
        <begin position="116"/>
        <end position="167"/>
    </location>
</feature>
<dbReference type="SUPFAM" id="SSF88659">
    <property type="entry name" value="Sigma3 and sigma4 domains of RNA polymerase sigma factors"/>
    <property type="match status" value="1"/>
</dbReference>
<dbReference type="EMBL" id="BSOH01000037">
    <property type="protein sequence ID" value="GLR20094.1"/>
    <property type="molecule type" value="Genomic_DNA"/>
</dbReference>
<keyword evidence="8" id="KW-1185">Reference proteome</keyword>
<reference evidence="7" key="1">
    <citation type="journal article" date="2014" name="Int. J. Syst. Evol. Microbiol.">
        <title>Complete genome sequence of Corynebacterium casei LMG S-19264T (=DSM 44701T), isolated from a smear-ripened cheese.</title>
        <authorList>
            <consortium name="US DOE Joint Genome Institute (JGI-PGF)"/>
            <person name="Walter F."/>
            <person name="Albersmeier A."/>
            <person name="Kalinowski J."/>
            <person name="Ruckert C."/>
        </authorList>
    </citation>
    <scope>NUCLEOTIDE SEQUENCE</scope>
    <source>
        <strain evidence="7">NBRC 108769</strain>
    </source>
</reference>
<evidence type="ECO:0000259" key="5">
    <source>
        <dbReference type="Pfam" id="PF04542"/>
    </source>
</evidence>
<comment type="similarity">
    <text evidence="1">Belongs to the sigma-70 factor family. ECF subfamily.</text>
</comment>
<dbReference type="AlphaFoldDB" id="A0AA37SUN5"/>
<dbReference type="GO" id="GO:0003677">
    <property type="term" value="F:DNA binding"/>
    <property type="evidence" value="ECO:0007669"/>
    <property type="project" value="InterPro"/>
</dbReference>
<dbReference type="Pfam" id="PF08281">
    <property type="entry name" value="Sigma70_r4_2"/>
    <property type="match status" value="1"/>
</dbReference>
<dbReference type="InterPro" id="IPR013249">
    <property type="entry name" value="RNA_pol_sigma70_r4_t2"/>
</dbReference>
<dbReference type="InterPro" id="IPR013324">
    <property type="entry name" value="RNA_pol_sigma_r3/r4-like"/>
</dbReference>
<sequence>MGSSLDKIISGCIANKRRYQEELYKMYFSKMIAMCLRYTSDQDTAMMVVNDGFLKVFKNIQNFENRGSFEGWVRRIIFTSLSDYFRKENKYLKFMIFEEPEKKSDETILERLFYDDLILLINRLSGNTHKVFSLYAIEGFNHREIAEKLCISEGTSKWHLSEARRKLKEIIKESKATLNHAG</sequence>
<evidence type="ECO:0000256" key="4">
    <source>
        <dbReference type="ARBA" id="ARBA00023163"/>
    </source>
</evidence>
<dbReference type="PANTHER" id="PTHR43133">
    <property type="entry name" value="RNA POLYMERASE ECF-TYPE SIGMA FACTO"/>
    <property type="match status" value="1"/>
</dbReference>
<dbReference type="GO" id="GO:0000428">
    <property type="term" value="C:DNA-directed RNA polymerase complex"/>
    <property type="evidence" value="ECO:0007669"/>
    <property type="project" value="UniProtKB-KW"/>
</dbReference>
<evidence type="ECO:0000259" key="6">
    <source>
        <dbReference type="Pfam" id="PF08281"/>
    </source>
</evidence>
<keyword evidence="3" id="KW-0731">Sigma factor</keyword>
<accession>A0AA37SUN5</accession>
<evidence type="ECO:0000313" key="7">
    <source>
        <dbReference type="EMBL" id="GLR20094.1"/>
    </source>
</evidence>
<proteinExistence type="inferred from homology"/>
<keyword evidence="7" id="KW-0240">DNA-directed RNA polymerase</keyword>
<evidence type="ECO:0000313" key="8">
    <source>
        <dbReference type="Proteomes" id="UP001156666"/>
    </source>
</evidence>
<keyword evidence="4" id="KW-0804">Transcription</keyword>
<dbReference type="InterPro" id="IPR007627">
    <property type="entry name" value="RNA_pol_sigma70_r2"/>
</dbReference>
<dbReference type="InterPro" id="IPR036388">
    <property type="entry name" value="WH-like_DNA-bd_sf"/>
</dbReference>
<dbReference type="NCBIfam" id="TIGR02937">
    <property type="entry name" value="sigma70-ECF"/>
    <property type="match status" value="1"/>
</dbReference>
<evidence type="ECO:0000256" key="3">
    <source>
        <dbReference type="ARBA" id="ARBA00023082"/>
    </source>
</evidence>
<reference evidence="7" key="2">
    <citation type="submission" date="2023-01" db="EMBL/GenBank/DDBJ databases">
        <title>Draft genome sequence of Portibacter lacus strain NBRC 108769.</title>
        <authorList>
            <person name="Sun Q."/>
            <person name="Mori K."/>
        </authorList>
    </citation>
    <scope>NUCLEOTIDE SEQUENCE</scope>
    <source>
        <strain evidence="7">NBRC 108769</strain>
    </source>
</reference>
<name>A0AA37SUN5_9BACT</name>
<dbReference type="GO" id="GO:0016987">
    <property type="term" value="F:sigma factor activity"/>
    <property type="evidence" value="ECO:0007669"/>
    <property type="project" value="UniProtKB-KW"/>
</dbReference>
<dbReference type="SUPFAM" id="SSF88946">
    <property type="entry name" value="Sigma2 domain of RNA polymerase sigma factors"/>
    <property type="match status" value="1"/>
</dbReference>
<dbReference type="RefSeq" id="WP_235294933.1">
    <property type="nucleotide sequence ID" value="NZ_BSOH01000037.1"/>
</dbReference>
<dbReference type="Pfam" id="PF04542">
    <property type="entry name" value="Sigma70_r2"/>
    <property type="match status" value="1"/>
</dbReference>
<dbReference type="Proteomes" id="UP001156666">
    <property type="component" value="Unassembled WGS sequence"/>
</dbReference>
<dbReference type="InterPro" id="IPR039425">
    <property type="entry name" value="RNA_pol_sigma-70-like"/>
</dbReference>